<evidence type="ECO:0000313" key="2">
    <source>
        <dbReference type="Proteomes" id="UP001149954"/>
    </source>
</evidence>
<comment type="caution">
    <text evidence="1">The sequence shown here is derived from an EMBL/GenBank/DDBJ whole genome shotgun (WGS) entry which is preliminary data.</text>
</comment>
<organism evidence="1 2">
    <name type="scientific">Penicillium fimorum</name>
    <dbReference type="NCBI Taxonomy" id="1882269"/>
    <lineage>
        <taxon>Eukaryota</taxon>
        <taxon>Fungi</taxon>
        <taxon>Dikarya</taxon>
        <taxon>Ascomycota</taxon>
        <taxon>Pezizomycotina</taxon>
        <taxon>Eurotiomycetes</taxon>
        <taxon>Eurotiomycetidae</taxon>
        <taxon>Eurotiales</taxon>
        <taxon>Aspergillaceae</taxon>
        <taxon>Penicillium</taxon>
    </lineage>
</organism>
<evidence type="ECO:0000313" key="1">
    <source>
        <dbReference type="EMBL" id="KAJ5494494.1"/>
    </source>
</evidence>
<dbReference type="AlphaFoldDB" id="A0A9W9XLJ0"/>
<proteinExistence type="predicted"/>
<name>A0A9W9XLJ0_9EURO</name>
<gene>
    <name evidence="1" type="ORF">N7463_010581</name>
</gene>
<reference evidence="1" key="2">
    <citation type="journal article" date="2023" name="IMA Fungus">
        <title>Comparative genomic study of the Penicillium genus elucidates a diverse pangenome and 15 lateral gene transfer events.</title>
        <authorList>
            <person name="Petersen C."/>
            <person name="Sorensen T."/>
            <person name="Nielsen M.R."/>
            <person name="Sondergaard T.E."/>
            <person name="Sorensen J.L."/>
            <person name="Fitzpatrick D.A."/>
            <person name="Frisvad J.C."/>
            <person name="Nielsen K.L."/>
        </authorList>
    </citation>
    <scope>NUCLEOTIDE SEQUENCE</scope>
    <source>
        <strain evidence="1">IBT 29495</strain>
    </source>
</reference>
<sequence length="107" mass="12656">MAGGVLWICGTSPMMVIFRQWHTCWSHKLVGKRLMALGTVYQEPWNRHIDRTFLQPLVKHVPIFRRILIPEVCCWELAGGFLGRGQDLLRRYRLQGRFSMEWSFFSC</sequence>
<protein>
    <submittedName>
        <fullName evidence="1">Uncharacterized protein</fullName>
    </submittedName>
</protein>
<dbReference type="EMBL" id="JAPWDS010000006">
    <property type="protein sequence ID" value="KAJ5494494.1"/>
    <property type="molecule type" value="Genomic_DNA"/>
</dbReference>
<keyword evidence="2" id="KW-1185">Reference proteome</keyword>
<reference evidence="1" key="1">
    <citation type="submission" date="2022-12" db="EMBL/GenBank/DDBJ databases">
        <authorList>
            <person name="Petersen C."/>
        </authorList>
    </citation>
    <scope>NUCLEOTIDE SEQUENCE</scope>
    <source>
        <strain evidence="1">IBT 29495</strain>
    </source>
</reference>
<accession>A0A9W9XLJ0</accession>
<dbReference type="Proteomes" id="UP001149954">
    <property type="component" value="Unassembled WGS sequence"/>
</dbReference>